<dbReference type="RefSeq" id="WP_080855058.1">
    <property type="nucleotide sequence ID" value="NZ_LT009777.1"/>
</dbReference>
<accession>A0A1S7U878</accession>
<keyword evidence="2" id="KW-1185">Reference proteome</keyword>
<name>A0A1S7U878_9HYPH</name>
<evidence type="ECO:0000313" key="2">
    <source>
        <dbReference type="Proteomes" id="UP000192140"/>
    </source>
</evidence>
<comment type="caution">
    <text evidence="1">The sequence shown here is derived from an EMBL/GenBank/DDBJ whole genome shotgun (WGS) entry which is preliminary data.</text>
</comment>
<dbReference type="EMBL" id="FCNP01000049">
    <property type="protein sequence ID" value="CVI63063.1"/>
    <property type="molecule type" value="Genomic_DNA"/>
</dbReference>
<organism evidence="1 2">
    <name type="scientific">Agrobacterium deltaense NCPPB 1641</name>
    <dbReference type="NCBI Taxonomy" id="1183425"/>
    <lineage>
        <taxon>Bacteria</taxon>
        <taxon>Pseudomonadati</taxon>
        <taxon>Pseudomonadota</taxon>
        <taxon>Alphaproteobacteria</taxon>
        <taxon>Hyphomicrobiales</taxon>
        <taxon>Rhizobiaceae</taxon>
        <taxon>Rhizobium/Agrobacterium group</taxon>
        <taxon>Agrobacterium</taxon>
    </lineage>
</organism>
<dbReference type="Proteomes" id="UP000192140">
    <property type="component" value="Unassembled WGS sequence"/>
</dbReference>
<reference evidence="1" key="1">
    <citation type="submission" date="2016-01" db="EMBL/GenBank/DDBJ databases">
        <authorList>
            <person name="Regsiter A."/>
            <person name="william w."/>
        </authorList>
    </citation>
    <scope>NUCLEOTIDE SEQUENCE</scope>
    <source>
        <strain evidence="1">NCPPB 1641</strain>
    </source>
</reference>
<gene>
    <name evidence="1" type="ORF">AGR7A_pAt20079</name>
</gene>
<evidence type="ECO:0000313" key="1">
    <source>
        <dbReference type="EMBL" id="CVI63063.1"/>
    </source>
</evidence>
<dbReference type="AlphaFoldDB" id="A0A1S7U878"/>
<protein>
    <submittedName>
        <fullName evidence="1">Uncharacterized protein</fullName>
    </submittedName>
</protein>
<sequence length="137" mass="15994">MSYDDIQTATVIRYPYLWARQARAGETEGRKDRPVAVGVRIARPEGDLALFFPITTKEPEQSRFAAEIPDIEKRRAGLDADRRLWIILDEFNSDRIGKSFYLEPEPPIGRFSKAFFLPLLREFIARRKAFTEISRFR</sequence>
<proteinExistence type="predicted"/>